<evidence type="ECO:0000259" key="2">
    <source>
        <dbReference type="Pfam" id="PF18134"/>
    </source>
</evidence>
<dbReference type="RefSeq" id="WP_156614759.1">
    <property type="nucleotide sequence ID" value="NZ_WPHR01000007.1"/>
</dbReference>
<dbReference type="SUPFAM" id="SSF81301">
    <property type="entry name" value="Nucleotidyltransferase"/>
    <property type="match status" value="1"/>
</dbReference>
<gene>
    <name evidence="3" type="ORF">GOZ90_11580</name>
</gene>
<dbReference type="EMBL" id="WPHR01000007">
    <property type="protein sequence ID" value="MUZ73322.1"/>
    <property type="molecule type" value="Genomic_DNA"/>
</dbReference>
<keyword evidence="1" id="KW-0051">Antiviral defense</keyword>
<dbReference type="InterPro" id="IPR043519">
    <property type="entry name" value="NT_sf"/>
</dbReference>
<proteinExistence type="predicted"/>
<organism evidence="3 4">
    <name type="scientific">Agrobacterium vitis</name>
    <name type="common">Rhizobium vitis</name>
    <dbReference type="NCBI Taxonomy" id="373"/>
    <lineage>
        <taxon>Bacteria</taxon>
        <taxon>Pseudomonadati</taxon>
        <taxon>Pseudomonadota</taxon>
        <taxon>Alphaproteobacteria</taxon>
        <taxon>Hyphomicrobiales</taxon>
        <taxon>Rhizobiaceae</taxon>
        <taxon>Rhizobium/Agrobacterium group</taxon>
        <taxon>Agrobacterium</taxon>
    </lineage>
</organism>
<evidence type="ECO:0000313" key="4">
    <source>
        <dbReference type="Proteomes" id="UP000477951"/>
    </source>
</evidence>
<dbReference type="Pfam" id="PF18134">
    <property type="entry name" value="AGS_C"/>
    <property type="match status" value="1"/>
</dbReference>
<dbReference type="AlphaFoldDB" id="A0A6L6VIS8"/>
<dbReference type="CDD" id="cd05400">
    <property type="entry name" value="NT_2-5OAS_ClassI-CCAase"/>
    <property type="match status" value="1"/>
</dbReference>
<reference evidence="3 4" key="1">
    <citation type="submission" date="2019-12" db="EMBL/GenBank/DDBJ databases">
        <title>Whole-genome sequencing of Allorhizobium vitis.</title>
        <authorList>
            <person name="Gan H.M."/>
            <person name="Szegedi E."/>
            <person name="Burr T."/>
            <person name="Savka M.A."/>
        </authorList>
    </citation>
    <scope>NUCLEOTIDE SEQUENCE [LARGE SCALE GENOMIC DNA]</scope>
    <source>
        <strain evidence="3 4">CG516</strain>
    </source>
</reference>
<evidence type="ECO:0000313" key="3">
    <source>
        <dbReference type="EMBL" id="MUZ73322.1"/>
    </source>
</evidence>
<dbReference type="InterPro" id="IPR006116">
    <property type="entry name" value="NT_2-5OAS_ClassI-CCAase"/>
</dbReference>
<sequence length="476" mass="54406">MKHIDQFANFLRDEVNLNKTRIENLESKAAAIEKFVLENWKVPVGEFEKQGSWAHRTIIKPPGNKGFDADLLAFVAPYESFEPTEYIDSLYAIFKASGIYESKVSRKTRCVTIEYANDFTLDVVPCVQKAGGYFGQDICNRRDNVFEPTDGKGFANWWHTRCSYANGDSLQEATRLLKYMRDIKLNFSVKSVLLTTLIGQQVSALDRALDVLCDVPTTLKVIIGRLDDYLQKQTTMPTIANPVLPDEFLTRNWDEEKYQNFRNKINKYRGWIDDAYAEPDEKESLLKWRDVFGDTFGADIVVEEARQVSARYMSNISTRIVGNAFQVGRALATDLLRTIPSNVPWMRRARWPMVRASTVLIRAGLYNSRNGPRDSNLESGQVVHRSKEILFEAVNSMGLPFPSSDFKVMWRVVNTDPDGVRSASELRGGFYKSDAGDGKHWETTQYRGVHWVEAFLIRKRDGVCCGQSERFFVVIE</sequence>
<protein>
    <submittedName>
        <fullName evidence="3">Nucleotidyltransferase</fullName>
    </submittedName>
</protein>
<name>A0A6L6VIS8_AGRVI</name>
<dbReference type="Pfam" id="PF18144">
    <property type="entry name" value="SMODS"/>
    <property type="match status" value="1"/>
</dbReference>
<keyword evidence="3" id="KW-0808">Transferase</keyword>
<feature type="domain" description="Adenylyl/Guanylyl and SMODS C-terminal sensor" evidence="2">
    <location>
        <begin position="349"/>
        <end position="476"/>
    </location>
</feature>
<dbReference type="GO" id="GO:0016779">
    <property type="term" value="F:nucleotidyltransferase activity"/>
    <property type="evidence" value="ECO:0007669"/>
    <property type="project" value="InterPro"/>
</dbReference>
<dbReference type="GO" id="GO:0051607">
    <property type="term" value="P:defense response to virus"/>
    <property type="evidence" value="ECO:0007669"/>
    <property type="project" value="UniProtKB-KW"/>
</dbReference>
<comment type="caution">
    <text evidence="3">The sequence shown here is derived from an EMBL/GenBank/DDBJ whole genome shotgun (WGS) entry which is preliminary data.</text>
</comment>
<evidence type="ECO:0000256" key="1">
    <source>
        <dbReference type="ARBA" id="ARBA00023118"/>
    </source>
</evidence>
<dbReference type="Proteomes" id="UP000477951">
    <property type="component" value="Unassembled WGS sequence"/>
</dbReference>
<dbReference type="InterPro" id="IPR040511">
    <property type="entry name" value="AGS_C"/>
</dbReference>
<accession>A0A6L6VIS8</accession>